<dbReference type="Gene3D" id="1.10.10.10">
    <property type="entry name" value="Winged helix-like DNA-binding domain superfamily/Winged helix DNA-binding domain"/>
    <property type="match status" value="1"/>
</dbReference>
<evidence type="ECO:0000259" key="2">
    <source>
        <dbReference type="PROSITE" id="PS50110"/>
    </source>
</evidence>
<dbReference type="GO" id="GO:0006355">
    <property type="term" value="P:regulation of DNA-templated transcription"/>
    <property type="evidence" value="ECO:0007669"/>
    <property type="project" value="InterPro"/>
</dbReference>
<dbReference type="CDD" id="cd00156">
    <property type="entry name" value="REC"/>
    <property type="match status" value="1"/>
</dbReference>
<dbReference type="InterPro" id="IPR039420">
    <property type="entry name" value="WalR-like"/>
</dbReference>
<dbReference type="GO" id="GO:0000160">
    <property type="term" value="P:phosphorelay signal transduction system"/>
    <property type="evidence" value="ECO:0007669"/>
    <property type="project" value="InterPro"/>
</dbReference>
<protein>
    <submittedName>
        <fullName evidence="3">Unannotated protein</fullName>
    </submittedName>
</protein>
<proteinExistence type="predicted"/>
<dbReference type="Gene3D" id="3.40.50.2300">
    <property type="match status" value="1"/>
</dbReference>
<dbReference type="InterPro" id="IPR011006">
    <property type="entry name" value="CheY-like_superfamily"/>
</dbReference>
<evidence type="ECO:0000313" key="4">
    <source>
        <dbReference type="EMBL" id="CAB4653706.1"/>
    </source>
</evidence>
<dbReference type="GO" id="GO:0003677">
    <property type="term" value="F:DNA binding"/>
    <property type="evidence" value="ECO:0007669"/>
    <property type="project" value="UniProtKB-KW"/>
</dbReference>
<dbReference type="PANTHER" id="PTHR43214">
    <property type="entry name" value="TWO-COMPONENT RESPONSE REGULATOR"/>
    <property type="match status" value="1"/>
</dbReference>
<name>A0A6J6KBF6_9ZZZZ</name>
<dbReference type="InterPro" id="IPR036388">
    <property type="entry name" value="WH-like_DNA-bd_sf"/>
</dbReference>
<dbReference type="SUPFAM" id="SSF52172">
    <property type="entry name" value="CheY-like"/>
    <property type="match status" value="1"/>
</dbReference>
<dbReference type="InterPro" id="IPR000792">
    <property type="entry name" value="Tscrpt_reg_LuxR_C"/>
</dbReference>
<dbReference type="InterPro" id="IPR016032">
    <property type="entry name" value="Sig_transdc_resp-reg_C-effctor"/>
</dbReference>
<dbReference type="AlphaFoldDB" id="A0A6J6KBF6"/>
<dbReference type="EMBL" id="CAEZWI010000011">
    <property type="protein sequence ID" value="CAB4645534.1"/>
    <property type="molecule type" value="Genomic_DNA"/>
</dbReference>
<evidence type="ECO:0000256" key="1">
    <source>
        <dbReference type="ARBA" id="ARBA00023125"/>
    </source>
</evidence>
<evidence type="ECO:0000313" key="3">
    <source>
        <dbReference type="EMBL" id="CAB4645534.1"/>
    </source>
</evidence>
<dbReference type="Pfam" id="PF00072">
    <property type="entry name" value="Response_reg"/>
    <property type="match status" value="1"/>
</dbReference>
<dbReference type="SMART" id="SM00421">
    <property type="entry name" value="HTH_LUXR"/>
    <property type="match status" value="1"/>
</dbReference>
<dbReference type="InterPro" id="IPR001789">
    <property type="entry name" value="Sig_transdc_resp-reg_receiver"/>
</dbReference>
<organism evidence="3">
    <name type="scientific">freshwater metagenome</name>
    <dbReference type="NCBI Taxonomy" id="449393"/>
    <lineage>
        <taxon>unclassified sequences</taxon>
        <taxon>metagenomes</taxon>
        <taxon>ecological metagenomes</taxon>
    </lineage>
</organism>
<keyword evidence="1" id="KW-0238">DNA-binding</keyword>
<dbReference type="EMBL" id="CAEZWD010000105">
    <property type="protein sequence ID" value="CAB4653706.1"/>
    <property type="molecule type" value="Genomic_DNA"/>
</dbReference>
<accession>A0A6J6KBF6</accession>
<sequence>MSVATNSVANFESRKVLVVEDDPLLRSLIADSLKGSKFSVSVAASAAEAKRVILEVDPDVALLDIELGNGPTGLDLAEYIATSSPQIAIVFLTHLPDPRFAGQDASSIPKRAAYIRKETISQPGILTEIIERVLRDDIDHELRHHLDPDRPLADLSKSQISVLRSIALGMSNAEIAEQRDSTVRAVEHLIRRTLMAAGIEGDPTVSTRTAAARAYIEAAGLPIVNE</sequence>
<dbReference type="SMART" id="SM00448">
    <property type="entry name" value="REC"/>
    <property type="match status" value="1"/>
</dbReference>
<gene>
    <name evidence="4" type="ORF">UFOPK2171_00786</name>
    <name evidence="3" type="ORF">UFOPK2237_00195</name>
</gene>
<dbReference type="SUPFAM" id="SSF46894">
    <property type="entry name" value="C-terminal effector domain of the bipartite response regulators"/>
    <property type="match status" value="1"/>
</dbReference>
<reference evidence="3" key="1">
    <citation type="submission" date="2020-05" db="EMBL/GenBank/DDBJ databases">
        <authorList>
            <person name="Chiriac C."/>
            <person name="Salcher M."/>
            <person name="Ghai R."/>
            <person name="Kavagutti S V."/>
        </authorList>
    </citation>
    <scope>NUCLEOTIDE SEQUENCE</scope>
</reference>
<dbReference type="PROSITE" id="PS50110">
    <property type="entry name" value="RESPONSE_REGULATORY"/>
    <property type="match status" value="1"/>
</dbReference>
<feature type="domain" description="Response regulatory" evidence="2">
    <location>
        <begin position="15"/>
        <end position="137"/>
    </location>
</feature>